<evidence type="ECO:0000313" key="7">
    <source>
        <dbReference type="EMBL" id="PWN37938.1"/>
    </source>
</evidence>
<feature type="compositionally biased region" description="Basic and acidic residues" evidence="5">
    <location>
        <begin position="506"/>
        <end position="528"/>
    </location>
</feature>
<dbReference type="InParanoid" id="A0A316VLJ1"/>
<protein>
    <submittedName>
        <fullName evidence="7">Cyclophilin-like protein</fullName>
    </submittedName>
</protein>
<dbReference type="GO" id="GO:0003755">
    <property type="term" value="F:peptidyl-prolyl cis-trans isomerase activity"/>
    <property type="evidence" value="ECO:0007669"/>
    <property type="project" value="UniProtKB-EC"/>
</dbReference>
<dbReference type="Gene3D" id="2.40.100.10">
    <property type="entry name" value="Cyclophilin-like"/>
    <property type="match status" value="1"/>
</dbReference>
<feature type="compositionally biased region" description="Basic and acidic residues" evidence="5">
    <location>
        <begin position="369"/>
        <end position="392"/>
    </location>
</feature>
<feature type="compositionally biased region" description="Basic and acidic residues" evidence="5">
    <location>
        <begin position="422"/>
        <end position="446"/>
    </location>
</feature>
<dbReference type="InterPro" id="IPR044666">
    <property type="entry name" value="Cyclophilin_A-like"/>
</dbReference>
<evidence type="ECO:0000256" key="1">
    <source>
        <dbReference type="ARBA" id="ARBA00000971"/>
    </source>
</evidence>
<accession>A0A316VLJ1</accession>
<gene>
    <name evidence="7" type="ORF">FA14DRAFT_159744</name>
</gene>
<feature type="compositionally biased region" description="Basic and acidic residues" evidence="5">
    <location>
        <begin position="183"/>
        <end position="204"/>
    </location>
</feature>
<evidence type="ECO:0000313" key="8">
    <source>
        <dbReference type="Proteomes" id="UP000245771"/>
    </source>
</evidence>
<dbReference type="FunCoup" id="A0A316VLJ1">
    <property type="interactions" value="314"/>
</dbReference>
<reference evidence="7 8" key="1">
    <citation type="journal article" date="2018" name="Mol. Biol. Evol.">
        <title>Broad Genomic Sampling Reveals a Smut Pathogenic Ancestry of the Fungal Clade Ustilaginomycotina.</title>
        <authorList>
            <person name="Kijpornyongpan T."/>
            <person name="Mondo S.J."/>
            <person name="Barry K."/>
            <person name="Sandor L."/>
            <person name="Lee J."/>
            <person name="Lipzen A."/>
            <person name="Pangilinan J."/>
            <person name="LaButti K."/>
            <person name="Hainaut M."/>
            <person name="Henrissat B."/>
            <person name="Grigoriev I.V."/>
            <person name="Spatafora J.W."/>
            <person name="Aime M.C."/>
        </authorList>
    </citation>
    <scope>NUCLEOTIDE SEQUENCE [LARGE SCALE GENOMIC DNA]</scope>
    <source>
        <strain evidence="7 8">MCA 3882</strain>
    </source>
</reference>
<feature type="compositionally biased region" description="Acidic residues" evidence="5">
    <location>
        <begin position="222"/>
        <end position="231"/>
    </location>
</feature>
<dbReference type="STRING" id="1280837.A0A316VLJ1"/>
<dbReference type="PANTHER" id="PTHR45625">
    <property type="entry name" value="PEPTIDYL-PROLYL CIS-TRANS ISOMERASE-RELATED"/>
    <property type="match status" value="1"/>
</dbReference>
<sequence length="528" mass="59840">MSSIYITEPPISGKVILETSRGEIEVELFADQCPLACKNFIALALEGYYDNQIWHRFVSDFIIQSGDPTGTGVAGESFYGQDFADEFHQRLRFNRRGLLGMANGGERNTNGSQFFLTLGNTPELQGKHTMFGRIHNNTIYNLIALADSVGEVGEDDKPLYPPKLKTVRVMENPFEGQIQLRITREEKQAAKKNKKEAEARKLERSSQGTKKKKNTALLSFGADEDGEDGEEMVFKGPKSSHDLLKDDKRLRRGDDSKGKGKRSSAEDDTIPASMTKRRDLVSPDRDHESERANEAISLSNLREDHASKRQKNNAEDQIASLEASIRGDYVKKEVDEGAERSEKKAKGKGKSLLDEYKAKYKKGKSSGSSKKDEETIERLRKFQNRMRSEQNGKFKAGIPKPEPEEEIPEDMREYGGEDGEDDKQGWRDHRFDFGGKAVLEDQHEGEEYITLDPRDSSSFSALKLGFGGQDGHQRAREEQARSGRRGRDWVDERGGDKRHNLNGQHKSYDRGNHSRHDDQPRPRNLDKW</sequence>
<comment type="similarity">
    <text evidence="4">Belongs to the cyclophilin-type PPIase family. CWC27 subfamily.</text>
</comment>
<name>A0A316VLJ1_9BASI</name>
<feature type="compositionally biased region" description="Basic and acidic residues" evidence="5">
    <location>
        <begin position="328"/>
        <end position="344"/>
    </location>
</feature>
<dbReference type="EMBL" id="KZ819602">
    <property type="protein sequence ID" value="PWN37938.1"/>
    <property type="molecule type" value="Genomic_DNA"/>
</dbReference>
<feature type="domain" description="PPIase cyclophilin-type" evidence="6">
    <location>
        <begin position="22"/>
        <end position="169"/>
    </location>
</feature>
<dbReference type="SUPFAM" id="SSF50891">
    <property type="entry name" value="Cyclophilin-like"/>
    <property type="match status" value="1"/>
</dbReference>
<dbReference type="RefSeq" id="XP_025358240.1">
    <property type="nucleotide sequence ID" value="XM_025498363.1"/>
</dbReference>
<organism evidence="7 8">
    <name type="scientific">Meira miltonrushii</name>
    <dbReference type="NCBI Taxonomy" id="1280837"/>
    <lineage>
        <taxon>Eukaryota</taxon>
        <taxon>Fungi</taxon>
        <taxon>Dikarya</taxon>
        <taxon>Basidiomycota</taxon>
        <taxon>Ustilaginomycotina</taxon>
        <taxon>Exobasidiomycetes</taxon>
        <taxon>Exobasidiales</taxon>
        <taxon>Brachybasidiaceae</taxon>
        <taxon>Meira</taxon>
    </lineage>
</organism>
<dbReference type="OrthoDB" id="442970at2759"/>
<feature type="compositionally biased region" description="Basic and acidic residues" evidence="5">
    <location>
        <begin position="239"/>
        <end position="258"/>
    </location>
</feature>
<evidence type="ECO:0000259" key="6">
    <source>
        <dbReference type="PROSITE" id="PS50072"/>
    </source>
</evidence>
<dbReference type="InterPro" id="IPR029000">
    <property type="entry name" value="Cyclophilin-like_dom_sf"/>
</dbReference>
<feature type="compositionally biased region" description="Basic and acidic residues" evidence="5">
    <location>
        <begin position="276"/>
        <end position="293"/>
    </location>
</feature>
<proteinExistence type="inferred from homology"/>
<dbReference type="Pfam" id="PF00160">
    <property type="entry name" value="Pro_isomerase"/>
    <property type="match status" value="1"/>
</dbReference>
<evidence type="ECO:0000256" key="2">
    <source>
        <dbReference type="ARBA" id="ARBA00004123"/>
    </source>
</evidence>
<dbReference type="GeneID" id="37020144"/>
<dbReference type="GO" id="GO:0071013">
    <property type="term" value="C:catalytic step 2 spliceosome"/>
    <property type="evidence" value="ECO:0007669"/>
    <property type="project" value="TreeGrafter"/>
</dbReference>
<dbReference type="InterPro" id="IPR002130">
    <property type="entry name" value="Cyclophilin-type_PPIase_dom"/>
</dbReference>
<keyword evidence="8" id="KW-1185">Reference proteome</keyword>
<dbReference type="PRINTS" id="PR00153">
    <property type="entry name" value="CSAPPISMRASE"/>
</dbReference>
<dbReference type="PROSITE" id="PS50072">
    <property type="entry name" value="CSA_PPIASE_2"/>
    <property type="match status" value="1"/>
</dbReference>
<keyword evidence="3" id="KW-0539">Nucleus</keyword>
<comment type="subcellular location">
    <subcellularLocation>
        <location evidence="2">Nucleus</location>
    </subcellularLocation>
</comment>
<dbReference type="PANTHER" id="PTHR45625:SF6">
    <property type="entry name" value="SPLICEOSOME-ASSOCIATED PROTEIN CWC27 HOMOLOG"/>
    <property type="match status" value="1"/>
</dbReference>
<dbReference type="AlphaFoldDB" id="A0A316VLJ1"/>
<evidence type="ECO:0000256" key="3">
    <source>
        <dbReference type="ARBA" id="ARBA00023242"/>
    </source>
</evidence>
<dbReference type="Proteomes" id="UP000245771">
    <property type="component" value="Unassembled WGS sequence"/>
</dbReference>
<comment type="catalytic activity">
    <reaction evidence="1">
        <text>[protein]-peptidylproline (omega=180) = [protein]-peptidylproline (omega=0)</text>
        <dbReference type="Rhea" id="RHEA:16237"/>
        <dbReference type="Rhea" id="RHEA-COMP:10747"/>
        <dbReference type="Rhea" id="RHEA-COMP:10748"/>
        <dbReference type="ChEBI" id="CHEBI:83833"/>
        <dbReference type="ChEBI" id="CHEBI:83834"/>
        <dbReference type="EC" id="5.2.1.8"/>
    </reaction>
</comment>
<evidence type="ECO:0000256" key="4">
    <source>
        <dbReference type="ARBA" id="ARBA00038509"/>
    </source>
</evidence>
<feature type="region of interest" description="Disordered" evidence="5">
    <location>
        <begin position="183"/>
        <end position="528"/>
    </location>
</feature>
<feature type="compositionally biased region" description="Basic and acidic residues" evidence="5">
    <location>
        <begin position="471"/>
        <end position="499"/>
    </location>
</feature>
<evidence type="ECO:0000256" key="5">
    <source>
        <dbReference type="SAM" id="MobiDB-lite"/>
    </source>
</evidence>